<sequence>MKLHLFNSRRFQRPYNCKFEEKKN</sequence>
<name>A0A2P2QAH8_RHIMU</name>
<organism evidence="1">
    <name type="scientific">Rhizophora mucronata</name>
    <name type="common">Asiatic mangrove</name>
    <dbReference type="NCBI Taxonomy" id="61149"/>
    <lineage>
        <taxon>Eukaryota</taxon>
        <taxon>Viridiplantae</taxon>
        <taxon>Streptophyta</taxon>
        <taxon>Embryophyta</taxon>
        <taxon>Tracheophyta</taxon>
        <taxon>Spermatophyta</taxon>
        <taxon>Magnoliopsida</taxon>
        <taxon>eudicotyledons</taxon>
        <taxon>Gunneridae</taxon>
        <taxon>Pentapetalae</taxon>
        <taxon>rosids</taxon>
        <taxon>fabids</taxon>
        <taxon>Malpighiales</taxon>
        <taxon>Rhizophoraceae</taxon>
        <taxon>Rhizophora</taxon>
    </lineage>
</organism>
<protein>
    <submittedName>
        <fullName evidence="1">Uncharacterized protein</fullName>
    </submittedName>
</protein>
<reference evidence="1" key="1">
    <citation type="submission" date="2018-02" db="EMBL/GenBank/DDBJ databases">
        <title>Rhizophora mucronata_Transcriptome.</title>
        <authorList>
            <person name="Meera S.P."/>
            <person name="Sreeshan A."/>
            <person name="Augustine A."/>
        </authorList>
    </citation>
    <scope>NUCLEOTIDE SEQUENCE</scope>
    <source>
        <tissue evidence="1">Leaf</tissue>
    </source>
</reference>
<dbReference type="EMBL" id="GGEC01083415">
    <property type="protein sequence ID" value="MBX63899.1"/>
    <property type="molecule type" value="Transcribed_RNA"/>
</dbReference>
<dbReference type="AlphaFoldDB" id="A0A2P2QAH8"/>
<proteinExistence type="predicted"/>
<evidence type="ECO:0000313" key="1">
    <source>
        <dbReference type="EMBL" id="MBX63899.1"/>
    </source>
</evidence>
<accession>A0A2P2QAH8</accession>